<dbReference type="Proteomes" id="UP001157418">
    <property type="component" value="Unassembled WGS sequence"/>
</dbReference>
<protein>
    <submittedName>
        <fullName evidence="2">Uncharacterized protein</fullName>
    </submittedName>
</protein>
<feature type="compositionally biased region" description="Low complexity" evidence="1">
    <location>
        <begin position="64"/>
        <end position="77"/>
    </location>
</feature>
<evidence type="ECO:0000313" key="2">
    <source>
        <dbReference type="EMBL" id="CAH1441660.1"/>
    </source>
</evidence>
<comment type="caution">
    <text evidence="2">The sequence shown here is derived from an EMBL/GenBank/DDBJ whole genome shotgun (WGS) entry which is preliminary data.</text>
</comment>
<evidence type="ECO:0000313" key="3">
    <source>
        <dbReference type="Proteomes" id="UP001157418"/>
    </source>
</evidence>
<feature type="compositionally biased region" description="Low complexity" evidence="1">
    <location>
        <begin position="121"/>
        <end position="137"/>
    </location>
</feature>
<name>A0AAU9NVX4_9ASTR</name>
<dbReference type="EMBL" id="CAKMRJ010005412">
    <property type="protein sequence ID" value="CAH1441660.1"/>
    <property type="molecule type" value="Genomic_DNA"/>
</dbReference>
<reference evidence="2 3" key="1">
    <citation type="submission" date="2022-01" db="EMBL/GenBank/DDBJ databases">
        <authorList>
            <person name="Xiong W."/>
            <person name="Schranz E."/>
        </authorList>
    </citation>
    <scope>NUCLEOTIDE SEQUENCE [LARGE SCALE GENOMIC DNA]</scope>
</reference>
<sequence length="286" mass="31165">MNQPSPANASSPIHAIEVDFDFLFPTQPSALESEKLTKIASPDVSQPHQSSKVSSSIKAPVEGEPSSESSEPSTPTSHHQSGPVITPVTASFEGEPPLNGSILKGTLQSSQPSSPWFQGEPHSTGSSPSSSFTSTPSVEFKHATVEGEPPVSGSSGLFQDDLFEGTFTSDYPPRPREQYEDFVCPLEPFVISKDFVSLLEPLVINKDFVCPLEPFVINKDFVSLLEPLVINKDFVCPLEPFVINKDFVSLLEPLVINKDFVCPLEQFVINKDFVSPLEPFVINKDS</sequence>
<gene>
    <name evidence="2" type="ORF">LVIROSA_LOCUS27704</name>
</gene>
<accession>A0AAU9NVX4</accession>
<proteinExistence type="predicted"/>
<evidence type="ECO:0000256" key="1">
    <source>
        <dbReference type="SAM" id="MobiDB-lite"/>
    </source>
</evidence>
<feature type="compositionally biased region" description="Polar residues" evidence="1">
    <location>
        <begin position="106"/>
        <end position="116"/>
    </location>
</feature>
<keyword evidence="3" id="KW-1185">Reference proteome</keyword>
<dbReference type="AlphaFoldDB" id="A0AAU9NVX4"/>
<feature type="region of interest" description="Disordered" evidence="1">
    <location>
        <begin position="34"/>
        <end position="155"/>
    </location>
</feature>
<organism evidence="2 3">
    <name type="scientific">Lactuca virosa</name>
    <dbReference type="NCBI Taxonomy" id="75947"/>
    <lineage>
        <taxon>Eukaryota</taxon>
        <taxon>Viridiplantae</taxon>
        <taxon>Streptophyta</taxon>
        <taxon>Embryophyta</taxon>
        <taxon>Tracheophyta</taxon>
        <taxon>Spermatophyta</taxon>
        <taxon>Magnoliopsida</taxon>
        <taxon>eudicotyledons</taxon>
        <taxon>Gunneridae</taxon>
        <taxon>Pentapetalae</taxon>
        <taxon>asterids</taxon>
        <taxon>campanulids</taxon>
        <taxon>Asterales</taxon>
        <taxon>Asteraceae</taxon>
        <taxon>Cichorioideae</taxon>
        <taxon>Cichorieae</taxon>
        <taxon>Lactucinae</taxon>
        <taxon>Lactuca</taxon>
    </lineage>
</organism>
<feature type="compositionally biased region" description="Low complexity" evidence="1">
    <location>
        <begin position="44"/>
        <end position="56"/>
    </location>
</feature>